<evidence type="ECO:0000256" key="13">
    <source>
        <dbReference type="PROSITE-ProRule" id="PRU10141"/>
    </source>
</evidence>
<dbReference type="InParanoid" id="A0A6P7N824"/>
<dbReference type="FunFam" id="1.10.510.10:FF:000114">
    <property type="entry name" value="Tyrosine-protein kinase JAK2"/>
    <property type="match status" value="1"/>
</dbReference>
<dbReference type="Pfam" id="PF18377">
    <property type="entry name" value="FERM_F2"/>
    <property type="match status" value="1"/>
</dbReference>
<dbReference type="GO" id="GO:0019221">
    <property type="term" value="P:cytokine-mediated signaling pathway"/>
    <property type="evidence" value="ECO:0007669"/>
    <property type="project" value="TreeGrafter"/>
</dbReference>
<dbReference type="SMART" id="SM00219">
    <property type="entry name" value="TyrKc"/>
    <property type="match status" value="2"/>
</dbReference>
<evidence type="ECO:0000256" key="14">
    <source>
        <dbReference type="RuleBase" id="RU362096"/>
    </source>
</evidence>
<dbReference type="InterPro" id="IPR019748">
    <property type="entry name" value="FERM_central"/>
</dbReference>
<evidence type="ECO:0000256" key="7">
    <source>
        <dbReference type="ARBA" id="ARBA00022999"/>
    </source>
</evidence>
<dbReference type="PRINTS" id="PR01827">
    <property type="entry name" value="YKINASETYK2"/>
</dbReference>
<dbReference type="InterPro" id="IPR016251">
    <property type="entry name" value="Tyr_kinase_non-rcpt_Jak/Tyk2"/>
</dbReference>
<sequence>MLRKRSFKPSSIVNFSEDINDPPQEPGIHVYIFWTSHGSRWLRHTSGEEVTAEDLCITAAKGVGIAPLCHVLFALYNPLLHCWYSPNHTFNLEEKTCLVLHYCMRFYFKNWHGLNENEPTVSRYNVGDGTNITSGSPLLDISSLEYLFSQAKYEFVNEVVPMEEVQSEEELNRFKNESLGLAVLHLSYEAMEMDCSLQKAAEKISFQNCIPKSFAKHISRDNFLTKIRIRRVFAEFVRTFQHHTVDKGRLGPQEIMYKYISTLEHLVPRFGTETFPVLNLEVREGGDGSSSYSNTTHAQGHAKDNYRAPATHEVMVSGTKGIQWRKVVSQKAQENPYFRNDYMNYKGKTKQQSSHPSADNRIEWTSFCDFPEITHVAITGANVCISTQDDRCMEVEMISSQDARSFVSLLDGYYRLTADAHHYLCHEVAPPRVVLSEANGLHGPMHDDFVVLKLRKEAEEGLFLIRWSAIDYQRIILAVLENKYGDHKQFRIMHWGSVFRLEGWDREFSSVKELTDSLKTFVLKSGSDSFTIKRCCLPRQAELSNLLVMRQSIDHGVNAEHVTLNITRLRFHHIKDTEIIQKQHLGRGTRTNIYAGRYLVRGGGESDDDESNNNFADQKGIRVVLKILEQSLKLAFFETASLMSQVSHSHLVFVHGVCVRGSENIMVEEFVEFGPLDVFLRKEKASVSPQWKFIVAKQLASALSYLETKRLVHGNVCGKNILVARKGLEPDTIPFVKLSDPGIALSVLSREERVERIPWIAPECIDKGAPISIAADQWSFGATLLEICNNGDLPMSGSTLSEKERFYHQKGRLAAPSSQELASFVSRCLTYEPGERPSFRTVLRELTELMIKNPDISLSETLPNTDPSVFHKRYLKKIRDLGEGHFGKVTLCQYDPSDDGTGERVAVKSLKQDNGHVPDGWMKEIEILKSLDHSNIVKYKGCCTELGGQVVQLIMEYVPLGSLQKYLPKCKLGVPQCLMFAQQICQGMEYLHSKRYIHRDLAARNVLVENDSLVKIGDFGLSKYIPEGEIYYRVREDGDSPVFWYAIECLKESKFSFSSDIWSFGVTLYEILTRCDSRQSPPTKFYEMMKMMEENHQQMTVMVLIKLLEKQQRLTCPRECPHEVKLLMDQCWAAEPSKRPSFRSLIERLDAIRRTYDWHSNINFSLAQVC</sequence>
<name>A0A6P7N824_BETSP</name>
<dbReference type="Gene3D" id="3.30.505.10">
    <property type="entry name" value="SH2 domain"/>
    <property type="match status" value="1"/>
</dbReference>
<feature type="binding site" evidence="12 13">
    <location>
        <position position="908"/>
    </location>
    <ligand>
        <name>ATP</name>
        <dbReference type="ChEBI" id="CHEBI:30616"/>
    </ligand>
</feature>
<evidence type="ECO:0000256" key="5">
    <source>
        <dbReference type="ARBA" id="ARBA00022777"/>
    </source>
</evidence>
<dbReference type="SMART" id="SM00252">
    <property type="entry name" value="SH2"/>
    <property type="match status" value="1"/>
</dbReference>
<dbReference type="GO" id="GO:0030154">
    <property type="term" value="P:cell differentiation"/>
    <property type="evidence" value="ECO:0007669"/>
    <property type="project" value="TreeGrafter"/>
</dbReference>
<dbReference type="GO" id="GO:0005829">
    <property type="term" value="C:cytosol"/>
    <property type="evidence" value="ECO:0007669"/>
    <property type="project" value="TreeGrafter"/>
</dbReference>
<dbReference type="GO" id="GO:0004715">
    <property type="term" value="F:non-membrane spanning protein tyrosine kinase activity"/>
    <property type="evidence" value="ECO:0007669"/>
    <property type="project" value="UniProtKB-UniRule"/>
</dbReference>
<dbReference type="InterPro" id="IPR051286">
    <property type="entry name" value="JAK"/>
</dbReference>
<dbReference type="GO" id="GO:0016020">
    <property type="term" value="C:membrane"/>
    <property type="evidence" value="ECO:0007669"/>
    <property type="project" value="InterPro"/>
</dbReference>
<keyword evidence="2 10" id="KW-0808">Transferase</keyword>
<dbReference type="CDD" id="cd13335">
    <property type="entry name" value="FERM_C_TYK2"/>
    <property type="match status" value="1"/>
</dbReference>
<dbReference type="Pfam" id="PF18379">
    <property type="entry name" value="FERM_F1"/>
    <property type="match status" value="1"/>
</dbReference>
<dbReference type="PRINTS" id="PR01823">
    <property type="entry name" value="JANUSKINASE"/>
</dbReference>
<dbReference type="Pfam" id="PF17887">
    <property type="entry name" value="Jak1_Phl"/>
    <property type="match status" value="1"/>
</dbReference>
<dbReference type="InterPro" id="IPR017441">
    <property type="entry name" value="Protein_kinase_ATP_BS"/>
</dbReference>
<feature type="domain" description="FERM" evidence="16">
    <location>
        <begin position="26"/>
        <end position="421"/>
    </location>
</feature>
<dbReference type="Pfam" id="PF21990">
    <property type="entry name" value="SH2_1"/>
    <property type="match status" value="1"/>
</dbReference>
<dbReference type="InterPro" id="IPR036860">
    <property type="entry name" value="SH2_dom_sf"/>
</dbReference>
<dbReference type="SMART" id="SM00295">
    <property type="entry name" value="B41"/>
    <property type="match status" value="1"/>
</dbReference>
<dbReference type="EC" id="2.7.10.2" evidence="10 14"/>
<dbReference type="PIRSF" id="PIRSF000636">
    <property type="entry name" value="TyrPK_Jak"/>
    <property type="match status" value="1"/>
</dbReference>
<keyword evidence="4 10" id="KW-0547">Nucleotide-binding</keyword>
<dbReference type="PROSITE" id="PS50057">
    <property type="entry name" value="FERM_3"/>
    <property type="match status" value="1"/>
</dbReference>
<feature type="domain" description="Protein kinase" evidence="15">
    <location>
        <begin position="579"/>
        <end position="850"/>
    </location>
</feature>
<protein>
    <recommendedName>
        <fullName evidence="10 14">Tyrosine-protein kinase</fullName>
        <ecNumber evidence="10 14">2.7.10.2</ecNumber>
    </recommendedName>
</protein>
<dbReference type="InterPro" id="IPR019749">
    <property type="entry name" value="Band_41_domain"/>
</dbReference>
<dbReference type="PRINTS" id="PR00109">
    <property type="entry name" value="TYRKINASE"/>
</dbReference>
<evidence type="ECO:0000256" key="4">
    <source>
        <dbReference type="ARBA" id="ARBA00022741"/>
    </source>
</evidence>
<accession>A0A6P7N824</accession>
<dbReference type="GO" id="GO:0005524">
    <property type="term" value="F:ATP binding"/>
    <property type="evidence" value="ECO:0007669"/>
    <property type="project" value="UniProtKB-UniRule"/>
</dbReference>
<proteinExistence type="inferred from homology"/>
<keyword evidence="8 10" id="KW-0829">Tyrosine-protein kinase</keyword>
<evidence type="ECO:0000256" key="9">
    <source>
        <dbReference type="ARBA" id="ARBA00051245"/>
    </source>
</evidence>
<evidence type="ECO:0000313" key="17">
    <source>
        <dbReference type="Proteomes" id="UP000515150"/>
    </source>
</evidence>
<dbReference type="GeneID" id="114859997"/>
<dbReference type="OrthoDB" id="1915767at2759"/>
<evidence type="ECO:0000256" key="12">
    <source>
        <dbReference type="PIRSR" id="PIRSR000636-2"/>
    </source>
</evidence>
<dbReference type="InterPro" id="IPR001245">
    <property type="entry name" value="Ser-Thr/Tyr_kinase_cat_dom"/>
</dbReference>
<keyword evidence="5 10" id="KW-0418">Kinase</keyword>
<feature type="domain" description="Protein kinase" evidence="15">
    <location>
        <begin position="875"/>
        <end position="1162"/>
    </location>
</feature>
<dbReference type="CTD" id="7297"/>
<dbReference type="InterPro" id="IPR041381">
    <property type="entry name" value="JAK1-3/TYK2_PHL_dom"/>
</dbReference>
<dbReference type="PROSITE" id="PS00107">
    <property type="entry name" value="PROTEIN_KINASE_ATP"/>
    <property type="match status" value="1"/>
</dbReference>
<dbReference type="InterPro" id="IPR011009">
    <property type="entry name" value="Kinase-like_dom_sf"/>
</dbReference>
<dbReference type="RefSeq" id="XP_029014019.1">
    <property type="nucleotide sequence ID" value="XM_029158186.3"/>
</dbReference>
<dbReference type="InterPro" id="IPR008266">
    <property type="entry name" value="Tyr_kinase_AS"/>
</dbReference>
<dbReference type="Pfam" id="PF07714">
    <property type="entry name" value="PK_Tyr_Ser-Thr"/>
    <property type="match status" value="2"/>
</dbReference>
<comment type="catalytic activity">
    <reaction evidence="9 10 14">
        <text>L-tyrosyl-[protein] + ATP = O-phospho-L-tyrosyl-[protein] + ADP + H(+)</text>
        <dbReference type="Rhea" id="RHEA:10596"/>
        <dbReference type="Rhea" id="RHEA-COMP:10136"/>
        <dbReference type="Rhea" id="RHEA-COMP:20101"/>
        <dbReference type="ChEBI" id="CHEBI:15378"/>
        <dbReference type="ChEBI" id="CHEBI:30616"/>
        <dbReference type="ChEBI" id="CHEBI:46858"/>
        <dbReference type="ChEBI" id="CHEBI:61978"/>
        <dbReference type="ChEBI" id="CHEBI:456216"/>
        <dbReference type="EC" id="2.7.10.2"/>
    </reaction>
</comment>
<evidence type="ECO:0000259" key="16">
    <source>
        <dbReference type="PROSITE" id="PS50057"/>
    </source>
</evidence>
<reference evidence="18" key="1">
    <citation type="submission" date="2025-08" db="UniProtKB">
        <authorList>
            <consortium name="RefSeq"/>
        </authorList>
    </citation>
    <scope>IDENTIFICATION</scope>
</reference>
<dbReference type="InterPro" id="IPR000299">
    <property type="entry name" value="FERM_domain"/>
</dbReference>
<dbReference type="CDD" id="cd14473">
    <property type="entry name" value="FERM_B-lobe"/>
    <property type="match status" value="1"/>
</dbReference>
<dbReference type="InterPro" id="IPR000980">
    <property type="entry name" value="SH2"/>
</dbReference>
<dbReference type="Gene3D" id="1.10.510.10">
    <property type="entry name" value="Transferase(Phosphotransferase) domain 1"/>
    <property type="match status" value="2"/>
</dbReference>
<evidence type="ECO:0000259" key="15">
    <source>
        <dbReference type="PROSITE" id="PS50011"/>
    </source>
</evidence>
<keyword evidence="7" id="KW-0727">SH2 domain</keyword>
<dbReference type="SUPFAM" id="SSF56112">
    <property type="entry name" value="Protein kinase-like (PK-like)"/>
    <property type="match status" value="2"/>
</dbReference>
<dbReference type="Gene3D" id="3.30.200.20">
    <property type="entry name" value="Phosphorylase Kinase, domain 1"/>
    <property type="match status" value="2"/>
</dbReference>
<evidence type="ECO:0000256" key="2">
    <source>
        <dbReference type="ARBA" id="ARBA00022679"/>
    </source>
</evidence>
<dbReference type="AlphaFoldDB" id="A0A6P7N824"/>
<organism evidence="17 18">
    <name type="scientific">Betta splendens</name>
    <name type="common">Siamese fighting fish</name>
    <dbReference type="NCBI Taxonomy" id="158456"/>
    <lineage>
        <taxon>Eukaryota</taxon>
        <taxon>Metazoa</taxon>
        <taxon>Chordata</taxon>
        <taxon>Craniata</taxon>
        <taxon>Vertebrata</taxon>
        <taxon>Euteleostomi</taxon>
        <taxon>Actinopterygii</taxon>
        <taxon>Neopterygii</taxon>
        <taxon>Teleostei</taxon>
        <taxon>Neoteleostei</taxon>
        <taxon>Acanthomorphata</taxon>
        <taxon>Anabantaria</taxon>
        <taxon>Anabantiformes</taxon>
        <taxon>Anabantoidei</taxon>
        <taxon>Osphronemidae</taxon>
        <taxon>Betta</taxon>
    </lineage>
</organism>
<dbReference type="SUPFAM" id="SSF55550">
    <property type="entry name" value="SH2 domain"/>
    <property type="match status" value="1"/>
</dbReference>
<keyword evidence="6 10" id="KW-0067">ATP-binding</keyword>
<dbReference type="GO" id="GO:0005131">
    <property type="term" value="F:growth hormone receptor binding"/>
    <property type="evidence" value="ECO:0007669"/>
    <property type="project" value="TreeGrafter"/>
</dbReference>
<gene>
    <name evidence="18" type="primary">tyk2</name>
</gene>
<evidence type="ECO:0000256" key="10">
    <source>
        <dbReference type="PIRNR" id="PIRNR000636"/>
    </source>
</evidence>
<dbReference type="GO" id="GO:0005856">
    <property type="term" value="C:cytoskeleton"/>
    <property type="evidence" value="ECO:0007669"/>
    <property type="project" value="UniProtKB-UniRule"/>
</dbReference>
<evidence type="ECO:0000256" key="11">
    <source>
        <dbReference type="PIRSR" id="PIRSR000636-1"/>
    </source>
</evidence>
<dbReference type="PANTHER" id="PTHR45807">
    <property type="entry name" value="TYROSINE-PROTEIN KINASE HOPSCOTCH"/>
    <property type="match status" value="1"/>
</dbReference>
<evidence type="ECO:0000313" key="18">
    <source>
        <dbReference type="RefSeq" id="XP_029014019.1"/>
    </source>
</evidence>
<keyword evidence="17" id="KW-1185">Reference proteome</keyword>
<evidence type="ECO:0000256" key="8">
    <source>
        <dbReference type="ARBA" id="ARBA00023137"/>
    </source>
</evidence>
<evidence type="ECO:0000256" key="6">
    <source>
        <dbReference type="ARBA" id="ARBA00022840"/>
    </source>
</evidence>
<dbReference type="InterPro" id="IPR041155">
    <property type="entry name" value="FERM_F1"/>
</dbReference>
<dbReference type="InterPro" id="IPR020635">
    <property type="entry name" value="Tyr_kinase_cat_dom"/>
</dbReference>
<dbReference type="GO" id="GO:0035556">
    <property type="term" value="P:intracellular signal transduction"/>
    <property type="evidence" value="ECO:0007669"/>
    <property type="project" value="InterPro"/>
</dbReference>
<feature type="binding site" evidence="12">
    <location>
        <begin position="881"/>
        <end position="889"/>
    </location>
    <ligand>
        <name>ATP</name>
        <dbReference type="ChEBI" id="CHEBI:30616"/>
    </ligand>
</feature>
<feature type="active site" description="Proton acceptor" evidence="11">
    <location>
        <position position="1000"/>
    </location>
</feature>
<dbReference type="SUPFAM" id="SSF50729">
    <property type="entry name" value="PH domain-like"/>
    <property type="match status" value="1"/>
</dbReference>
<comment type="similarity">
    <text evidence="10">Belongs to the protein kinase superfamily. Tyr protein kinase family. JAK subfamily.</text>
</comment>
<dbReference type="InterPro" id="IPR016045">
    <property type="entry name" value="Tyr_kinase_non-rcpt_TYK2_N"/>
</dbReference>
<dbReference type="GO" id="GO:0060397">
    <property type="term" value="P:growth hormone receptor signaling pathway via JAK-STAT"/>
    <property type="evidence" value="ECO:0007669"/>
    <property type="project" value="TreeGrafter"/>
</dbReference>
<dbReference type="InterPro" id="IPR000719">
    <property type="entry name" value="Prot_kinase_dom"/>
</dbReference>
<dbReference type="PANTHER" id="PTHR45807:SF6">
    <property type="entry name" value="NON-RECEPTOR TYROSINE-PROTEIN KINASE TYK2"/>
    <property type="match status" value="1"/>
</dbReference>
<dbReference type="PROSITE" id="PS50011">
    <property type="entry name" value="PROTEIN_KINASE_DOM"/>
    <property type="match status" value="2"/>
</dbReference>
<keyword evidence="1" id="KW-0597">Phosphoprotein</keyword>
<evidence type="ECO:0000256" key="1">
    <source>
        <dbReference type="ARBA" id="ARBA00022553"/>
    </source>
</evidence>
<dbReference type="InterPro" id="IPR041046">
    <property type="entry name" value="FERM_F2"/>
</dbReference>
<evidence type="ECO:0000256" key="3">
    <source>
        <dbReference type="ARBA" id="ARBA00022737"/>
    </source>
</evidence>
<keyword evidence="3" id="KW-0677">Repeat</keyword>
<dbReference type="Proteomes" id="UP000515150">
    <property type="component" value="Chromosome 8"/>
</dbReference>
<dbReference type="PROSITE" id="PS00109">
    <property type="entry name" value="PROTEIN_KINASE_TYR"/>
    <property type="match status" value="1"/>
</dbReference>
<dbReference type="KEGG" id="bspl:114859997"/>